<dbReference type="InterPro" id="IPR018253">
    <property type="entry name" value="DnaJ_domain_CS"/>
</dbReference>
<dbReference type="GO" id="GO:0006260">
    <property type="term" value="P:DNA replication"/>
    <property type="evidence" value="ECO:0007669"/>
    <property type="project" value="UniProtKB-KW"/>
</dbReference>
<evidence type="ECO:0000256" key="4">
    <source>
        <dbReference type="ARBA" id="ARBA00022705"/>
    </source>
</evidence>
<evidence type="ECO:0000256" key="7">
    <source>
        <dbReference type="ARBA" id="ARBA00022771"/>
    </source>
</evidence>
<dbReference type="InterPro" id="IPR002939">
    <property type="entry name" value="DnaJ_C"/>
</dbReference>
<dbReference type="SMART" id="SM00271">
    <property type="entry name" value="DnaJ"/>
    <property type="match status" value="1"/>
</dbReference>
<dbReference type="FunFam" id="1.10.287.110:FF:000034">
    <property type="entry name" value="Chaperone protein DnaJ"/>
    <property type="match status" value="1"/>
</dbReference>
<keyword evidence="7 14" id="KW-0863">Zinc-finger</keyword>
<dbReference type="EMBL" id="FLUO01000001">
    <property type="protein sequence ID" value="SBW08707.1"/>
    <property type="molecule type" value="Genomic_DNA"/>
</dbReference>
<comment type="subcellular location">
    <subcellularLocation>
        <location evidence="1 14">Cytoplasm</location>
    </subcellularLocation>
</comment>
<dbReference type="Gene3D" id="2.10.230.10">
    <property type="entry name" value="Heat shock protein DnaJ, cysteine-rich domain"/>
    <property type="match status" value="1"/>
</dbReference>
<comment type="subunit">
    <text evidence="2 14">Homodimer.</text>
</comment>
<evidence type="ECO:0000256" key="15">
    <source>
        <dbReference type="PROSITE-ProRule" id="PRU00546"/>
    </source>
</evidence>
<keyword evidence="5 14" id="KW-0479">Metal-binding</keyword>
<comment type="caution">
    <text evidence="14">Lacks conserved residue(s) required for the propagation of feature annotation.</text>
</comment>
<comment type="cofactor">
    <cofactor evidence="14">
        <name>Zn(2+)</name>
        <dbReference type="ChEBI" id="CHEBI:29105"/>
    </cofactor>
    <text evidence="14">Binds 2 Zn(2+) ions per monomer.</text>
</comment>
<evidence type="ECO:0000256" key="2">
    <source>
        <dbReference type="ARBA" id="ARBA00011738"/>
    </source>
</evidence>
<keyword evidence="10 14" id="KW-0143">Chaperone</keyword>
<dbReference type="InterPro" id="IPR001623">
    <property type="entry name" value="DnaJ_domain"/>
</dbReference>
<keyword evidence="4 14" id="KW-0235">DNA replication</keyword>
<dbReference type="GO" id="GO:0031072">
    <property type="term" value="F:heat shock protein binding"/>
    <property type="evidence" value="ECO:0007669"/>
    <property type="project" value="InterPro"/>
</dbReference>
<dbReference type="Pfam" id="PF01556">
    <property type="entry name" value="DnaJ_C"/>
    <property type="match status" value="1"/>
</dbReference>
<comment type="function">
    <text evidence="11 14">Participates actively in the response to hyperosmotic and heat shock by preventing the aggregation of stress-denatured proteins and by disaggregating proteins, also in an autonomous, DnaK-independent fashion. Unfolded proteins bind initially to DnaJ; upon interaction with the DnaJ-bound protein, DnaK hydrolyzes its bound ATP, resulting in the formation of a stable complex. GrpE releases ADP from DnaK; ATP binding to DnaK triggers the release of the substrate protein, thus completing the reaction cycle. Several rounds of ATP-dependent interactions between DnaJ, DnaK and GrpE are required for fully efficient folding. Also involved, together with DnaK and GrpE, in the DNA replication of plasmids through activation of initiation proteins.</text>
</comment>
<feature type="binding site" evidence="14">
    <location>
        <position position="153"/>
    </location>
    <ligand>
        <name>Zn(2+)</name>
        <dbReference type="ChEBI" id="CHEBI:29105"/>
        <label>1</label>
    </ligand>
</feature>
<name>A0A212KAP3_9PROT</name>
<evidence type="ECO:0000256" key="13">
    <source>
        <dbReference type="ARBA" id="ARBA00067609"/>
    </source>
</evidence>
<evidence type="ECO:0000256" key="1">
    <source>
        <dbReference type="ARBA" id="ARBA00004496"/>
    </source>
</evidence>
<evidence type="ECO:0000256" key="14">
    <source>
        <dbReference type="HAMAP-Rule" id="MF_01152"/>
    </source>
</evidence>
<feature type="domain" description="CR-type" evidence="17">
    <location>
        <begin position="137"/>
        <end position="215"/>
    </location>
</feature>
<dbReference type="PROSITE" id="PS51188">
    <property type="entry name" value="ZF_CR"/>
    <property type="match status" value="1"/>
</dbReference>
<evidence type="ECO:0000256" key="6">
    <source>
        <dbReference type="ARBA" id="ARBA00022737"/>
    </source>
</evidence>
<feature type="binding site" evidence="14">
    <location>
        <position position="192"/>
    </location>
    <ligand>
        <name>Zn(2+)</name>
        <dbReference type="ChEBI" id="CHEBI:29105"/>
        <label>2</label>
    </ligand>
</feature>
<dbReference type="Pfam" id="PF00226">
    <property type="entry name" value="DnaJ"/>
    <property type="match status" value="1"/>
</dbReference>
<keyword evidence="6 14" id="KW-0677">Repeat</keyword>
<dbReference type="SUPFAM" id="SSF46565">
    <property type="entry name" value="Chaperone J-domain"/>
    <property type="match status" value="1"/>
</dbReference>
<dbReference type="PRINTS" id="PR00625">
    <property type="entry name" value="JDOMAIN"/>
</dbReference>
<feature type="binding site" evidence="14">
    <location>
        <position position="189"/>
    </location>
    <ligand>
        <name>Zn(2+)</name>
        <dbReference type="ChEBI" id="CHEBI:29105"/>
        <label>2</label>
    </ligand>
</feature>
<dbReference type="PANTHER" id="PTHR43096:SF48">
    <property type="entry name" value="CHAPERONE PROTEIN DNAJ"/>
    <property type="match status" value="1"/>
</dbReference>
<gene>
    <name evidence="14 18" type="primary">dnaJ</name>
    <name evidence="18" type="ORF">KL86APRO_12439</name>
</gene>
<dbReference type="CDD" id="cd10719">
    <property type="entry name" value="DnaJ_zf"/>
    <property type="match status" value="1"/>
</dbReference>
<proteinExistence type="inferred from homology"/>
<dbReference type="SUPFAM" id="SSF49493">
    <property type="entry name" value="HSP40/DnaJ peptide-binding domain"/>
    <property type="match status" value="2"/>
</dbReference>
<reference evidence="18" key="1">
    <citation type="submission" date="2016-04" db="EMBL/GenBank/DDBJ databases">
        <authorList>
            <person name="Evans L.H."/>
            <person name="Alamgir A."/>
            <person name="Owens N."/>
            <person name="Weber N.D."/>
            <person name="Virtaneva K."/>
            <person name="Barbian K."/>
            <person name="Babar A."/>
            <person name="Rosenke K."/>
        </authorList>
    </citation>
    <scope>NUCLEOTIDE SEQUENCE</scope>
    <source>
        <strain evidence="18">86</strain>
    </source>
</reference>
<dbReference type="FunFam" id="2.10.230.10:FF:000002">
    <property type="entry name" value="Molecular chaperone DnaJ"/>
    <property type="match status" value="1"/>
</dbReference>
<dbReference type="InterPro" id="IPR001305">
    <property type="entry name" value="HSP_DnaJ_Cys-rich_dom"/>
</dbReference>
<dbReference type="GO" id="GO:0005737">
    <property type="term" value="C:cytoplasm"/>
    <property type="evidence" value="ECO:0007669"/>
    <property type="project" value="UniProtKB-SubCell"/>
</dbReference>
<dbReference type="NCBIfam" id="TIGR02349">
    <property type="entry name" value="DnaJ_bact"/>
    <property type="match status" value="1"/>
</dbReference>
<feature type="binding site" evidence="14">
    <location>
        <position position="150"/>
    </location>
    <ligand>
        <name>Zn(2+)</name>
        <dbReference type="ChEBI" id="CHEBI:29105"/>
        <label>1</label>
    </ligand>
</feature>
<evidence type="ECO:0000256" key="8">
    <source>
        <dbReference type="ARBA" id="ARBA00022833"/>
    </source>
</evidence>
<dbReference type="NCBIfam" id="NF008035">
    <property type="entry name" value="PRK10767.1"/>
    <property type="match status" value="1"/>
</dbReference>
<feature type="binding site" evidence="14">
    <location>
        <position position="167"/>
    </location>
    <ligand>
        <name>Zn(2+)</name>
        <dbReference type="ChEBI" id="CHEBI:29105"/>
        <label>2</label>
    </ligand>
</feature>
<evidence type="ECO:0000256" key="5">
    <source>
        <dbReference type="ARBA" id="ARBA00022723"/>
    </source>
</evidence>
<dbReference type="InterPro" id="IPR036869">
    <property type="entry name" value="J_dom_sf"/>
</dbReference>
<feature type="zinc finger region" description="CR-type" evidence="15">
    <location>
        <begin position="137"/>
        <end position="215"/>
    </location>
</feature>
<dbReference type="InterPro" id="IPR012724">
    <property type="entry name" value="DnaJ"/>
</dbReference>
<evidence type="ECO:0000256" key="12">
    <source>
        <dbReference type="ARBA" id="ARBA00061004"/>
    </source>
</evidence>
<dbReference type="PANTHER" id="PTHR43096">
    <property type="entry name" value="DNAJ HOMOLOG 1, MITOCHONDRIAL-RELATED"/>
    <property type="match status" value="1"/>
</dbReference>
<comment type="similarity">
    <text evidence="12 14">Belongs to the DnaJ family.</text>
</comment>
<dbReference type="FunFam" id="2.60.260.20:FF:000004">
    <property type="entry name" value="Molecular chaperone DnaJ"/>
    <property type="match status" value="1"/>
</dbReference>
<dbReference type="Gene3D" id="2.60.260.20">
    <property type="entry name" value="Urease metallochaperone UreE, N-terminal domain"/>
    <property type="match status" value="2"/>
</dbReference>
<dbReference type="Pfam" id="PF00684">
    <property type="entry name" value="DnaJ_CXXCXGXG"/>
    <property type="match status" value="1"/>
</dbReference>
<dbReference type="CDD" id="cd06257">
    <property type="entry name" value="DnaJ"/>
    <property type="match status" value="1"/>
</dbReference>
<keyword evidence="8 14" id="KW-0862">Zinc</keyword>
<dbReference type="PROSITE" id="PS50076">
    <property type="entry name" value="DNAJ_2"/>
    <property type="match status" value="1"/>
</dbReference>
<evidence type="ECO:0000259" key="16">
    <source>
        <dbReference type="PROSITE" id="PS50076"/>
    </source>
</evidence>
<dbReference type="PROSITE" id="PS00636">
    <property type="entry name" value="DNAJ_1"/>
    <property type="match status" value="1"/>
</dbReference>
<dbReference type="GO" id="GO:0005524">
    <property type="term" value="F:ATP binding"/>
    <property type="evidence" value="ECO:0007669"/>
    <property type="project" value="InterPro"/>
</dbReference>
<organism evidence="18">
    <name type="scientific">uncultured Alphaproteobacteria bacterium</name>
    <dbReference type="NCBI Taxonomy" id="91750"/>
    <lineage>
        <taxon>Bacteria</taxon>
        <taxon>Pseudomonadati</taxon>
        <taxon>Pseudomonadota</taxon>
        <taxon>Alphaproteobacteria</taxon>
        <taxon>environmental samples</taxon>
    </lineage>
</organism>
<evidence type="ECO:0000256" key="11">
    <source>
        <dbReference type="ARBA" id="ARBA00053423"/>
    </source>
</evidence>
<protein>
    <recommendedName>
        <fullName evidence="13 14">Chaperone protein DnaJ</fullName>
    </recommendedName>
</protein>
<evidence type="ECO:0000256" key="10">
    <source>
        <dbReference type="ARBA" id="ARBA00023186"/>
    </source>
</evidence>
<dbReference type="GO" id="GO:0042026">
    <property type="term" value="P:protein refolding"/>
    <property type="evidence" value="ECO:0007669"/>
    <property type="project" value="TreeGrafter"/>
</dbReference>
<keyword evidence="3 14" id="KW-0963">Cytoplasm</keyword>
<sequence length="380" mass="41523">MSTKRDYYEVLGVARSASPDELKKAYRKLAMQFHPDRNPGDTDAEHAFKEVNEAYEILKDEQKRAAYDRYGHRAFENGGGGGGRAGGFDFEFASGFSDIFDEMFGEFMGGRRSAQGAMRGADLRYNMQISLEEAFAGVKTTIEVPTAVPCETCHGTGGRDGAEPVTCNTCRGTGKIRAQQGFFTIERACPTCHGQGRVIKDPCPACSSAGRVQRSKTLQVAIPAGVEEDTRIRLSGEGEAGMRGAPAGDLYIFLSIKPHRIFQREGADIYCTVPIPMTTAALGGAVEVPVIDGSRVKVEIPRGTQTGAQFREKGKGMSVLRSPARGDMFVRCVVETPVNLSKRQEDLLREFAAEAGENDHSPESTSFFKKVKEFWEDLTD</sequence>
<comment type="domain">
    <text evidence="14">The J domain is necessary and sufficient to stimulate DnaK ATPase activity. Zinc center 1 plays an important role in the autonomous, DnaK-independent chaperone activity of DnaJ. Zinc center 2 is essential for interaction with DnaK and for DnaJ activity.</text>
</comment>
<accession>A0A212KAP3</accession>
<evidence type="ECO:0000256" key="3">
    <source>
        <dbReference type="ARBA" id="ARBA00022490"/>
    </source>
</evidence>
<dbReference type="GO" id="GO:0009408">
    <property type="term" value="P:response to heat"/>
    <property type="evidence" value="ECO:0007669"/>
    <property type="project" value="InterPro"/>
</dbReference>
<dbReference type="GO" id="GO:0008270">
    <property type="term" value="F:zinc ion binding"/>
    <property type="evidence" value="ECO:0007669"/>
    <property type="project" value="UniProtKB-UniRule"/>
</dbReference>
<dbReference type="Gene3D" id="1.10.287.110">
    <property type="entry name" value="DnaJ domain"/>
    <property type="match status" value="1"/>
</dbReference>
<dbReference type="GO" id="GO:0051082">
    <property type="term" value="F:unfolded protein binding"/>
    <property type="evidence" value="ECO:0007669"/>
    <property type="project" value="UniProtKB-UniRule"/>
</dbReference>
<dbReference type="InterPro" id="IPR008971">
    <property type="entry name" value="HSP40/DnaJ_pept-bd"/>
</dbReference>
<dbReference type="SUPFAM" id="SSF57938">
    <property type="entry name" value="DnaJ/Hsp40 cysteine-rich domain"/>
    <property type="match status" value="1"/>
</dbReference>
<feature type="binding site" evidence="14">
    <location>
        <position position="203"/>
    </location>
    <ligand>
        <name>Zn(2+)</name>
        <dbReference type="ChEBI" id="CHEBI:29105"/>
        <label>1</label>
    </ligand>
</feature>
<evidence type="ECO:0000313" key="18">
    <source>
        <dbReference type="EMBL" id="SBW08707.1"/>
    </source>
</evidence>
<dbReference type="HAMAP" id="MF_01152">
    <property type="entry name" value="DnaJ"/>
    <property type="match status" value="1"/>
</dbReference>
<dbReference type="InterPro" id="IPR036410">
    <property type="entry name" value="HSP_DnaJ_Cys-rich_dom_sf"/>
</dbReference>
<dbReference type="CDD" id="cd10747">
    <property type="entry name" value="DnaJ_C"/>
    <property type="match status" value="1"/>
</dbReference>
<feature type="binding site" evidence="14">
    <location>
        <position position="170"/>
    </location>
    <ligand>
        <name>Zn(2+)</name>
        <dbReference type="ChEBI" id="CHEBI:29105"/>
        <label>2</label>
    </ligand>
</feature>
<evidence type="ECO:0000256" key="9">
    <source>
        <dbReference type="ARBA" id="ARBA00023016"/>
    </source>
</evidence>
<feature type="binding site" evidence="14">
    <location>
        <position position="206"/>
    </location>
    <ligand>
        <name>Zn(2+)</name>
        <dbReference type="ChEBI" id="CHEBI:29105"/>
        <label>1</label>
    </ligand>
</feature>
<feature type="domain" description="J" evidence="16">
    <location>
        <begin position="6"/>
        <end position="71"/>
    </location>
</feature>
<keyword evidence="9 14" id="KW-0346">Stress response</keyword>
<evidence type="ECO:0000259" key="17">
    <source>
        <dbReference type="PROSITE" id="PS51188"/>
    </source>
</evidence>
<dbReference type="AlphaFoldDB" id="A0A212KAP3"/>